<reference evidence="6 7" key="2">
    <citation type="submission" date="2007-01" db="EMBL/GenBank/DDBJ databases">
        <title>Sequencing of the draft genome and assembly of Thermosinus carboxydivorans Nor1.</title>
        <authorList>
            <consortium name="US DOE Joint Genome Institute (JGI-PGF)"/>
            <person name="Copeland A."/>
            <person name="Lucas S."/>
            <person name="Lapidus A."/>
            <person name="Barry K."/>
            <person name="Glavina del Rio T."/>
            <person name="Dalin E."/>
            <person name="Tice H."/>
            <person name="Bruce D."/>
            <person name="Pitluck S."/>
            <person name="Richardson P."/>
        </authorList>
    </citation>
    <scope>NUCLEOTIDE SEQUENCE [LARGE SCALE GENOMIC DNA]</scope>
    <source>
        <strain evidence="6 7">Nor1</strain>
    </source>
</reference>
<keyword evidence="3" id="KW-0479">Metal-binding</keyword>
<feature type="binding site" evidence="3">
    <location>
        <position position="44"/>
    </location>
    <ligand>
        <name>Mg(2+)</name>
        <dbReference type="ChEBI" id="CHEBI:18420"/>
    </ligand>
</feature>
<feature type="binding site" evidence="3">
    <location>
        <position position="283"/>
    </location>
    <ligand>
        <name>Zn(2+)</name>
        <dbReference type="ChEBI" id="CHEBI:29105"/>
        <label>2</label>
    </ligand>
</feature>
<dbReference type="PRINTS" id="PR00113">
    <property type="entry name" value="ALKPHPHTASE"/>
</dbReference>
<keyword evidence="1" id="KW-0597">Phosphoprotein</keyword>
<gene>
    <name evidence="6" type="ORF">TcarDRAFT_2013</name>
</gene>
<dbReference type="SUPFAM" id="SSF53649">
    <property type="entry name" value="Alkaline phosphatase-like"/>
    <property type="match status" value="1"/>
</dbReference>
<evidence type="ECO:0000313" key="7">
    <source>
        <dbReference type="Proteomes" id="UP000005139"/>
    </source>
</evidence>
<dbReference type="EMBL" id="AAWL01000002">
    <property type="protein sequence ID" value="EAX48541.1"/>
    <property type="molecule type" value="Genomic_DNA"/>
</dbReference>
<keyword evidence="7" id="KW-1185">Reference proteome</keyword>
<feature type="binding site" evidence="3">
    <location>
        <position position="427"/>
    </location>
    <ligand>
        <name>Zn(2+)</name>
        <dbReference type="ChEBI" id="CHEBI:29105"/>
        <label>2</label>
    </ligand>
</feature>
<feature type="binding site" evidence="3">
    <location>
        <position position="44"/>
    </location>
    <ligand>
        <name>Zn(2+)</name>
        <dbReference type="ChEBI" id="CHEBI:29105"/>
        <label>2</label>
    </ligand>
</feature>
<feature type="chain" id="PRO_5039328019" evidence="5">
    <location>
        <begin position="30"/>
        <end position="552"/>
    </location>
</feature>
<feature type="binding site" evidence="3">
    <location>
        <position position="278"/>
    </location>
    <ligand>
        <name>Mg(2+)</name>
        <dbReference type="ChEBI" id="CHEBI:18420"/>
    </ligand>
</feature>
<proteinExistence type="inferred from homology"/>
<evidence type="ECO:0000313" key="6">
    <source>
        <dbReference type="EMBL" id="EAX48541.1"/>
    </source>
</evidence>
<feature type="active site" description="Phosphoserine intermediate" evidence="2">
    <location>
        <position position="84"/>
    </location>
</feature>
<keyword evidence="6" id="KW-0378">Hydrolase</keyword>
<comment type="cofactor">
    <cofactor evidence="3">
        <name>Zn(2+)</name>
        <dbReference type="ChEBI" id="CHEBI:29105"/>
    </cofactor>
    <text evidence="3">Binds 2 Zn(2+) ions.</text>
</comment>
<dbReference type="CDD" id="cd16012">
    <property type="entry name" value="ALP"/>
    <property type="match status" value="1"/>
</dbReference>
<evidence type="ECO:0000256" key="4">
    <source>
        <dbReference type="RuleBase" id="RU003946"/>
    </source>
</evidence>
<feature type="binding site" evidence="3">
    <location>
        <position position="287"/>
    </location>
    <ligand>
        <name>Zn(2+)</name>
        <dbReference type="ChEBI" id="CHEBI:29105"/>
        <label>2</label>
    </ligand>
</feature>
<evidence type="ECO:0000256" key="1">
    <source>
        <dbReference type="ARBA" id="ARBA00022553"/>
    </source>
</evidence>
<dbReference type="Pfam" id="PF00245">
    <property type="entry name" value="Alk_phosphatase"/>
    <property type="match status" value="1"/>
</dbReference>
<dbReference type="Gene3D" id="3.40.720.10">
    <property type="entry name" value="Alkaline Phosphatase, subunit A"/>
    <property type="match status" value="1"/>
</dbReference>
<accession>A1HMQ4</accession>
<dbReference type="EC" id="3.1.3.1" evidence="6"/>
<comment type="caution">
    <text evidence="6">The sequence shown here is derived from an EMBL/GenBank/DDBJ whole genome shotgun (WGS) entry which is preliminary data.</text>
</comment>
<dbReference type="GO" id="GO:0004035">
    <property type="term" value="F:alkaline phosphatase activity"/>
    <property type="evidence" value="ECO:0007669"/>
    <property type="project" value="UniProtKB-EC"/>
</dbReference>
<dbReference type="RefSeq" id="WP_007288313.1">
    <property type="nucleotide sequence ID" value="NZ_AAWL01000002.1"/>
</dbReference>
<feature type="signal peptide" evidence="5">
    <location>
        <begin position="1"/>
        <end position="29"/>
    </location>
</feature>
<name>A1HMQ4_9FIRM</name>
<comment type="cofactor">
    <cofactor evidence="3">
        <name>Mg(2+)</name>
        <dbReference type="ChEBI" id="CHEBI:18420"/>
    </cofactor>
    <text evidence="3">Binds 1 Mg(2+) ion.</text>
</comment>
<evidence type="ECO:0000256" key="2">
    <source>
        <dbReference type="PIRSR" id="PIRSR601952-1"/>
    </source>
</evidence>
<keyword evidence="3" id="KW-0862">Zinc</keyword>
<dbReference type="PANTHER" id="PTHR11596:SF5">
    <property type="entry name" value="ALKALINE PHOSPHATASE"/>
    <property type="match status" value="1"/>
</dbReference>
<keyword evidence="3" id="KW-0460">Magnesium</keyword>
<dbReference type="SMART" id="SM00098">
    <property type="entry name" value="alkPPc"/>
    <property type="match status" value="1"/>
</dbReference>
<organism evidence="6 7">
    <name type="scientific">Thermosinus carboxydivorans Nor1</name>
    <dbReference type="NCBI Taxonomy" id="401526"/>
    <lineage>
        <taxon>Bacteria</taxon>
        <taxon>Bacillati</taxon>
        <taxon>Bacillota</taxon>
        <taxon>Negativicutes</taxon>
        <taxon>Selenomonadales</taxon>
        <taxon>Sporomusaceae</taxon>
        <taxon>Thermosinus</taxon>
    </lineage>
</organism>
<dbReference type="Proteomes" id="UP000005139">
    <property type="component" value="Unassembled WGS sequence"/>
</dbReference>
<feature type="binding site" evidence="3">
    <location>
        <position position="326"/>
    </location>
    <ligand>
        <name>Zn(2+)</name>
        <dbReference type="ChEBI" id="CHEBI:29105"/>
        <label>2</label>
    </ligand>
</feature>
<feature type="binding site" evidence="3">
    <location>
        <position position="150"/>
    </location>
    <ligand>
        <name>Mg(2+)</name>
        <dbReference type="ChEBI" id="CHEBI:18420"/>
    </ligand>
</feature>
<dbReference type="eggNOG" id="COG1785">
    <property type="taxonomic scope" value="Bacteria"/>
</dbReference>
<evidence type="ECO:0000256" key="3">
    <source>
        <dbReference type="PIRSR" id="PIRSR601952-2"/>
    </source>
</evidence>
<evidence type="ECO:0000256" key="5">
    <source>
        <dbReference type="SAM" id="SignalP"/>
    </source>
</evidence>
<dbReference type="OrthoDB" id="9794455at2"/>
<dbReference type="Gene3D" id="1.10.60.40">
    <property type="match status" value="1"/>
</dbReference>
<reference evidence="6 7" key="1">
    <citation type="submission" date="2007-01" db="EMBL/GenBank/DDBJ databases">
        <title>Annotation of the draft genome assembly of Thermosinus carboxydivorans Nor1.</title>
        <authorList>
            <consortium name="US DOE Joint Genome Institute (JGI-ORNL)"/>
            <person name="Larimer F."/>
            <person name="Land M."/>
            <person name="Hauser L."/>
        </authorList>
    </citation>
    <scope>NUCLEOTIDE SEQUENCE [LARGE SCALE GENOMIC DNA]</scope>
    <source>
        <strain evidence="6 7">Nor1</strain>
    </source>
</reference>
<dbReference type="PANTHER" id="PTHR11596">
    <property type="entry name" value="ALKALINE PHOSPHATASE"/>
    <property type="match status" value="1"/>
</dbReference>
<protein>
    <submittedName>
        <fullName evidence="6">Alkaline phosphatase</fullName>
        <ecNumber evidence="6">3.1.3.1</ecNumber>
    </submittedName>
</protein>
<sequence length="552" mass="59018" precursor="true">MAKYFAKSRSVIWALVLCLVIGLSPGQPASAAAKAKNVIVLMADGTGAAHTTLARWYKGAPLALDEMYVSGVRTWAAESLITDSAPAATAFATGHKTSDKFIGVLPGNVTMPGVAKPAADLYAKPVATVLEGAKLMGKSTGLVATSNIQHASPAGYSSHWPDRNNYNEIGEQQVYLNIDVVLGGGMKYLLPKEQGGTRDDGENLMEVLKQRNYQLVETRDELLKVTSGKVWGMFAADDMAYDFDRKVLRPNEPSLAEMTQKAIELLSQNKKGFFLFVEGSKVDWASHANDPIGVISDLLAFDEAVKVALDFAKKDGNTIVLAFADHGNGGMSLGNKSTDKTYSKLPLSALVDPLKGAKLTGEGLEAMLGADTSEEKIRSIVADYYGVTDLTAEEVAAIQKAKKGQLNYVIGPIISKRSIIGWTTNGHTGEDLFFYYYGLNKPLAMIENTDIANICANALGFNLADVDAKLFVDAEKAFTAIGAKTFLDKSDANNPVLVVTKGAVKAELPLSKNLIKINGKVYQLNGIVVLAPKTGKVFLPQQAVELAKAAGM</sequence>
<dbReference type="AlphaFoldDB" id="A1HMQ4"/>
<keyword evidence="5" id="KW-0732">Signal</keyword>
<dbReference type="GO" id="GO:0046872">
    <property type="term" value="F:metal ion binding"/>
    <property type="evidence" value="ECO:0007669"/>
    <property type="project" value="UniProtKB-KW"/>
</dbReference>
<feature type="binding site" evidence="3">
    <location>
        <position position="325"/>
    </location>
    <ligand>
        <name>Zn(2+)</name>
        <dbReference type="ChEBI" id="CHEBI:29105"/>
        <label>2</label>
    </ligand>
</feature>
<feature type="binding site" evidence="3">
    <location>
        <position position="152"/>
    </location>
    <ligand>
        <name>Mg(2+)</name>
        <dbReference type="ChEBI" id="CHEBI:18420"/>
    </ligand>
</feature>
<dbReference type="InterPro" id="IPR017850">
    <property type="entry name" value="Alkaline_phosphatase_core_sf"/>
</dbReference>
<comment type="similarity">
    <text evidence="4">Belongs to the alkaline phosphatase family.</text>
</comment>
<dbReference type="InterPro" id="IPR001952">
    <property type="entry name" value="Alkaline_phosphatase"/>
</dbReference>